<gene>
    <name evidence="1" type="ORF">ASPBRDRAFT_663418</name>
</gene>
<keyword evidence="2" id="KW-1185">Reference proteome</keyword>
<name>A0A1L9UVN7_ASPBC</name>
<dbReference type="VEuPathDB" id="FungiDB:ASPBRDRAFT_663418"/>
<dbReference type="Proteomes" id="UP000184499">
    <property type="component" value="Unassembled WGS sequence"/>
</dbReference>
<dbReference type="GeneID" id="93581192"/>
<reference evidence="2" key="1">
    <citation type="journal article" date="2017" name="Genome Biol.">
        <title>Comparative genomics reveals high biological diversity and specific adaptations in the industrially and medically important fungal genus Aspergillus.</title>
        <authorList>
            <person name="de Vries R.P."/>
            <person name="Riley R."/>
            <person name="Wiebenga A."/>
            <person name="Aguilar-Osorio G."/>
            <person name="Amillis S."/>
            <person name="Uchima C.A."/>
            <person name="Anderluh G."/>
            <person name="Asadollahi M."/>
            <person name="Askin M."/>
            <person name="Barry K."/>
            <person name="Battaglia E."/>
            <person name="Bayram O."/>
            <person name="Benocci T."/>
            <person name="Braus-Stromeyer S.A."/>
            <person name="Caldana C."/>
            <person name="Canovas D."/>
            <person name="Cerqueira G.C."/>
            <person name="Chen F."/>
            <person name="Chen W."/>
            <person name="Choi C."/>
            <person name="Clum A."/>
            <person name="Dos Santos R.A."/>
            <person name="Damasio A.R."/>
            <person name="Diallinas G."/>
            <person name="Emri T."/>
            <person name="Fekete E."/>
            <person name="Flipphi M."/>
            <person name="Freyberg S."/>
            <person name="Gallo A."/>
            <person name="Gournas C."/>
            <person name="Habgood R."/>
            <person name="Hainaut M."/>
            <person name="Harispe M.L."/>
            <person name="Henrissat B."/>
            <person name="Hilden K.S."/>
            <person name="Hope R."/>
            <person name="Hossain A."/>
            <person name="Karabika E."/>
            <person name="Karaffa L."/>
            <person name="Karanyi Z."/>
            <person name="Krasevec N."/>
            <person name="Kuo A."/>
            <person name="Kusch H."/>
            <person name="LaButti K."/>
            <person name="Lagendijk E.L."/>
            <person name="Lapidus A."/>
            <person name="Levasseur A."/>
            <person name="Lindquist E."/>
            <person name="Lipzen A."/>
            <person name="Logrieco A.F."/>
            <person name="MacCabe A."/>
            <person name="Maekelae M.R."/>
            <person name="Malavazi I."/>
            <person name="Melin P."/>
            <person name="Meyer V."/>
            <person name="Mielnichuk N."/>
            <person name="Miskei M."/>
            <person name="Molnar A.P."/>
            <person name="Mule G."/>
            <person name="Ngan C.Y."/>
            <person name="Orejas M."/>
            <person name="Orosz E."/>
            <person name="Ouedraogo J.P."/>
            <person name="Overkamp K.M."/>
            <person name="Park H.-S."/>
            <person name="Perrone G."/>
            <person name="Piumi F."/>
            <person name="Punt P.J."/>
            <person name="Ram A.F."/>
            <person name="Ramon A."/>
            <person name="Rauscher S."/>
            <person name="Record E."/>
            <person name="Riano-Pachon D.M."/>
            <person name="Robert V."/>
            <person name="Roehrig J."/>
            <person name="Ruller R."/>
            <person name="Salamov A."/>
            <person name="Salih N.S."/>
            <person name="Samson R.A."/>
            <person name="Sandor E."/>
            <person name="Sanguinetti M."/>
            <person name="Schuetze T."/>
            <person name="Sepcic K."/>
            <person name="Shelest E."/>
            <person name="Sherlock G."/>
            <person name="Sophianopoulou V."/>
            <person name="Squina F.M."/>
            <person name="Sun H."/>
            <person name="Susca A."/>
            <person name="Todd R.B."/>
            <person name="Tsang A."/>
            <person name="Unkles S.E."/>
            <person name="van de Wiele N."/>
            <person name="van Rossen-Uffink D."/>
            <person name="Oliveira J.V."/>
            <person name="Vesth T.C."/>
            <person name="Visser J."/>
            <person name="Yu J.-H."/>
            <person name="Zhou M."/>
            <person name="Andersen M.R."/>
            <person name="Archer D.B."/>
            <person name="Baker S.E."/>
            <person name="Benoit I."/>
            <person name="Brakhage A.A."/>
            <person name="Braus G.H."/>
            <person name="Fischer R."/>
            <person name="Frisvad J.C."/>
            <person name="Goldman G.H."/>
            <person name="Houbraken J."/>
            <person name="Oakley B."/>
            <person name="Pocsi I."/>
            <person name="Scazzocchio C."/>
            <person name="Seiboth B."/>
            <person name="vanKuyk P.A."/>
            <person name="Wortman J."/>
            <person name="Dyer P.S."/>
            <person name="Grigoriev I.V."/>
        </authorList>
    </citation>
    <scope>NUCLEOTIDE SEQUENCE [LARGE SCALE GENOMIC DNA]</scope>
    <source>
        <strain evidence="2">CBS 101740 / IMI 381727 / IBT 21946</strain>
    </source>
</reference>
<evidence type="ECO:0000313" key="2">
    <source>
        <dbReference type="Proteomes" id="UP000184499"/>
    </source>
</evidence>
<accession>A0A1L9UVN7</accession>
<dbReference type="AlphaFoldDB" id="A0A1L9UVN7"/>
<evidence type="ECO:0000313" key="1">
    <source>
        <dbReference type="EMBL" id="OJJ75731.1"/>
    </source>
</evidence>
<protein>
    <submittedName>
        <fullName evidence="1">Uncharacterized protein</fullName>
    </submittedName>
</protein>
<dbReference type="OrthoDB" id="6133115at2759"/>
<proteinExistence type="predicted"/>
<dbReference type="RefSeq" id="XP_067482978.1">
    <property type="nucleotide sequence ID" value="XM_067628704.1"/>
</dbReference>
<organism evidence="1 2">
    <name type="scientific">Aspergillus brasiliensis (strain CBS 101740 / IMI 381727 / IBT 21946)</name>
    <dbReference type="NCBI Taxonomy" id="767769"/>
    <lineage>
        <taxon>Eukaryota</taxon>
        <taxon>Fungi</taxon>
        <taxon>Dikarya</taxon>
        <taxon>Ascomycota</taxon>
        <taxon>Pezizomycotina</taxon>
        <taxon>Eurotiomycetes</taxon>
        <taxon>Eurotiomycetidae</taxon>
        <taxon>Eurotiales</taxon>
        <taxon>Aspergillaceae</taxon>
        <taxon>Aspergillus</taxon>
        <taxon>Aspergillus subgen. Circumdati</taxon>
    </lineage>
</organism>
<dbReference type="EMBL" id="KV878680">
    <property type="protein sequence ID" value="OJJ75731.1"/>
    <property type="molecule type" value="Genomic_DNA"/>
</dbReference>
<sequence>MPMPGIKCPQCLNEGTDVWVIPGKNCHKCGTACARNRFNSAQEQDTIRLLRMVKKRTGNSSHPSRNYSNYLRLLFMSCDYLL</sequence>